<feature type="domain" description="HTH araC/xylS-type" evidence="4">
    <location>
        <begin position="234"/>
        <end position="332"/>
    </location>
</feature>
<dbReference type="SMART" id="SM00342">
    <property type="entry name" value="HTH_ARAC"/>
    <property type="match status" value="1"/>
</dbReference>
<organism evidence="5 6">
    <name type="scientific">Luteipulveratus halotolerans</name>
    <dbReference type="NCBI Taxonomy" id="1631356"/>
    <lineage>
        <taxon>Bacteria</taxon>
        <taxon>Bacillati</taxon>
        <taxon>Actinomycetota</taxon>
        <taxon>Actinomycetes</taxon>
        <taxon>Micrococcales</taxon>
        <taxon>Dermacoccaceae</taxon>
        <taxon>Luteipulveratus</taxon>
    </lineage>
</organism>
<keyword evidence="1" id="KW-0805">Transcription regulation</keyword>
<name>A0A0L6CMH3_9MICO</name>
<dbReference type="PROSITE" id="PS01124">
    <property type="entry name" value="HTH_ARAC_FAMILY_2"/>
    <property type="match status" value="1"/>
</dbReference>
<keyword evidence="2" id="KW-0238">DNA-binding</keyword>
<keyword evidence="6" id="KW-1185">Reference proteome</keyword>
<dbReference type="OrthoDB" id="5241536at2"/>
<gene>
    <name evidence="5" type="ORF">VV01_18925</name>
</gene>
<evidence type="ECO:0000256" key="3">
    <source>
        <dbReference type="ARBA" id="ARBA00023163"/>
    </source>
</evidence>
<dbReference type="AlphaFoldDB" id="A0A0L6CMH3"/>
<reference evidence="6" key="1">
    <citation type="submission" date="2015-03" db="EMBL/GenBank/DDBJ databases">
        <title>Luteipulveratus halotolerans sp. nov., a novel actinobacterium (Dermacoccaceae) from Sarawak, Malaysia.</title>
        <authorList>
            <person name="Juboi H."/>
            <person name="Basik A."/>
            <person name="Shamsul S.S."/>
            <person name="Arnold P."/>
            <person name="Schmitt E.K."/>
            <person name="Sanglier J.-J."/>
            <person name="Yeo T."/>
        </authorList>
    </citation>
    <scope>NUCLEOTIDE SEQUENCE [LARGE SCALE GENOMIC DNA]</scope>
    <source>
        <strain evidence="6">C296001</strain>
    </source>
</reference>
<evidence type="ECO:0000259" key="4">
    <source>
        <dbReference type="PROSITE" id="PS01124"/>
    </source>
</evidence>
<dbReference type="InterPro" id="IPR032687">
    <property type="entry name" value="AraC-type_N"/>
</dbReference>
<evidence type="ECO:0000256" key="2">
    <source>
        <dbReference type="ARBA" id="ARBA00023125"/>
    </source>
</evidence>
<dbReference type="Gene3D" id="1.10.10.60">
    <property type="entry name" value="Homeodomain-like"/>
    <property type="match status" value="1"/>
</dbReference>
<comment type="caution">
    <text evidence="5">The sequence shown here is derived from an EMBL/GenBank/DDBJ whole genome shotgun (WGS) entry which is preliminary data.</text>
</comment>
<dbReference type="STRING" id="1631356.VV01_18925"/>
<dbReference type="InterPro" id="IPR018060">
    <property type="entry name" value="HTH_AraC"/>
</dbReference>
<proteinExistence type="predicted"/>
<evidence type="ECO:0000256" key="1">
    <source>
        <dbReference type="ARBA" id="ARBA00023015"/>
    </source>
</evidence>
<dbReference type="PANTHER" id="PTHR47894">
    <property type="entry name" value="HTH-TYPE TRANSCRIPTIONAL REGULATOR GADX"/>
    <property type="match status" value="1"/>
</dbReference>
<keyword evidence="3" id="KW-0804">Transcription</keyword>
<dbReference type="PANTHER" id="PTHR47894:SF4">
    <property type="entry name" value="HTH-TYPE TRANSCRIPTIONAL REGULATOR GADX"/>
    <property type="match status" value="1"/>
</dbReference>
<evidence type="ECO:0000313" key="5">
    <source>
        <dbReference type="EMBL" id="KNX38743.1"/>
    </source>
</evidence>
<sequence>MAPMVRAATLRGLVPLVERLGGHPDELLDRFGIPAHALAADDGLVSVAAHNAMLEAAACEFDCPDLGLQLADAQDLGIIGPLAVAIDACDTLAEALDRVSDVMFVHNPQLRVALTADPQHEPGVIALTYRKRTEHYSPQGMEFGLGVIHRVTRALLRDDLGLQSVEIPHDPVAAPDRYDEFFGVPVRFGCDLGGLRVHERVIHAQFHRAGEAIREVASGYLAAVHALDEHPVTDQVRLAIAEALGAGSVEVASTARLLGMPQNVLRQQLAAEGTSYGRVLDDVRREEAERFITATDMSFGDVAALVGFRGSSTLSHAVRRWYGMTPHQLRDQRRAPIRGLRAV</sequence>
<dbReference type="Pfam" id="PF12625">
    <property type="entry name" value="Arabinose_bd"/>
    <property type="match status" value="1"/>
</dbReference>
<protein>
    <recommendedName>
        <fullName evidence="4">HTH araC/xylS-type domain-containing protein</fullName>
    </recommendedName>
</protein>
<dbReference type="GO" id="GO:0003700">
    <property type="term" value="F:DNA-binding transcription factor activity"/>
    <property type="evidence" value="ECO:0007669"/>
    <property type="project" value="InterPro"/>
</dbReference>
<dbReference type="Pfam" id="PF12833">
    <property type="entry name" value="HTH_18"/>
    <property type="match status" value="1"/>
</dbReference>
<dbReference type="GO" id="GO:0005829">
    <property type="term" value="C:cytosol"/>
    <property type="evidence" value="ECO:0007669"/>
    <property type="project" value="TreeGrafter"/>
</dbReference>
<evidence type="ECO:0000313" key="6">
    <source>
        <dbReference type="Proteomes" id="UP000037397"/>
    </source>
</evidence>
<dbReference type="RefSeq" id="WP_050671243.1">
    <property type="nucleotide sequence ID" value="NZ_LAIR01000002.1"/>
</dbReference>
<dbReference type="GO" id="GO:0000976">
    <property type="term" value="F:transcription cis-regulatory region binding"/>
    <property type="evidence" value="ECO:0007669"/>
    <property type="project" value="TreeGrafter"/>
</dbReference>
<dbReference type="EMBL" id="LAIR01000002">
    <property type="protein sequence ID" value="KNX38743.1"/>
    <property type="molecule type" value="Genomic_DNA"/>
</dbReference>
<dbReference type="SUPFAM" id="SSF46689">
    <property type="entry name" value="Homeodomain-like"/>
    <property type="match status" value="1"/>
</dbReference>
<dbReference type="InterPro" id="IPR009057">
    <property type="entry name" value="Homeodomain-like_sf"/>
</dbReference>
<accession>A0A0L6CMH3</accession>
<dbReference type="Proteomes" id="UP000037397">
    <property type="component" value="Unassembled WGS sequence"/>
</dbReference>